<gene>
    <name evidence="6" type="ORF">DIU77_014060</name>
</gene>
<dbReference type="PANTHER" id="PTHR43391:SF14">
    <property type="entry name" value="DEHYDROGENASE_REDUCTASE SDR FAMILY PROTEIN 7-LIKE"/>
    <property type="match status" value="1"/>
</dbReference>
<accession>A0ABD6FHF1</accession>
<dbReference type="PANTHER" id="PTHR43391">
    <property type="entry name" value="RETINOL DEHYDROGENASE-RELATED"/>
    <property type="match status" value="1"/>
</dbReference>
<dbReference type="GO" id="GO:0016491">
    <property type="term" value="F:oxidoreductase activity"/>
    <property type="evidence" value="ECO:0007669"/>
    <property type="project" value="UniProtKB-KW"/>
</dbReference>
<dbReference type="PROSITE" id="PS00061">
    <property type="entry name" value="ADH_SHORT"/>
    <property type="match status" value="1"/>
</dbReference>
<dbReference type="AlphaFoldDB" id="A0ABD6FHF1"/>
<evidence type="ECO:0000256" key="3">
    <source>
        <dbReference type="ARBA" id="ARBA00023002"/>
    </source>
</evidence>
<dbReference type="Pfam" id="PF00106">
    <property type="entry name" value="adh_short"/>
    <property type="match status" value="1"/>
</dbReference>
<dbReference type="CDD" id="cd05233">
    <property type="entry name" value="SDR_c"/>
    <property type="match status" value="1"/>
</dbReference>
<dbReference type="InterPro" id="IPR020904">
    <property type="entry name" value="Sc_DH/Rdtase_CS"/>
</dbReference>
<evidence type="ECO:0000313" key="6">
    <source>
        <dbReference type="EMBL" id="MFO7193362.1"/>
    </source>
</evidence>
<protein>
    <submittedName>
        <fullName evidence="6">SDR family NAD(P)-dependent oxidoreductase</fullName>
    </submittedName>
</protein>
<organism evidence="6 7">
    <name type="scientific">Thermocrispum agreste</name>
    <dbReference type="NCBI Taxonomy" id="37925"/>
    <lineage>
        <taxon>Bacteria</taxon>
        <taxon>Bacillati</taxon>
        <taxon>Actinomycetota</taxon>
        <taxon>Actinomycetes</taxon>
        <taxon>Pseudonocardiales</taxon>
        <taxon>Pseudonocardiaceae</taxon>
        <taxon>Thermocrispum</taxon>
    </lineage>
</organism>
<comment type="similarity">
    <text evidence="1 4">Belongs to the short-chain dehydrogenases/reductases (SDR) family.</text>
</comment>
<dbReference type="Proteomes" id="UP000249324">
    <property type="component" value="Unassembled WGS sequence"/>
</dbReference>
<dbReference type="SUPFAM" id="SSF51735">
    <property type="entry name" value="NAD(P)-binding Rossmann-fold domains"/>
    <property type="match status" value="1"/>
</dbReference>
<sequence>MAIQQFDGRTAFITGGAAGIGLGIARALAKEGARLALVDVDQAGLDAAKAELSELTAVEAHVLDVRDRDRYREVADEVEAKLGAVSLLFNNAGVAGGEPTTEMTYETWDWMVGVNLFGVVNGIQTFMPRMLARGGDSHIVNTASGAGLVVIGAGVMYTATKFAVVGMSEALRHGLAKHDIGVSVLCPGYVDTDIFAHSQALSPRSGGRKRDDHPHSSALANGVSPDDVGIMVLEAIKENRLYIYTDDMIGPYLEQRHRMLLEALEPVSKH</sequence>
<evidence type="ECO:0000256" key="5">
    <source>
        <dbReference type="SAM" id="MobiDB-lite"/>
    </source>
</evidence>
<dbReference type="InterPro" id="IPR036291">
    <property type="entry name" value="NAD(P)-bd_dom_sf"/>
</dbReference>
<reference evidence="6 7" key="1">
    <citation type="journal article" date="2021" name="BMC Genomics">
        <title>Genome-resolved metagenome and metatranscriptome analyses of thermophilic composting reveal key bacterial players and their metabolic interactions.</title>
        <authorList>
            <person name="Braga L.P.P."/>
            <person name="Pereira R.V."/>
            <person name="Martins L.F."/>
            <person name="Moura L.M.S."/>
            <person name="Sanchez F.B."/>
            <person name="Patane J.S.L."/>
            <person name="da Silva A.M."/>
            <person name="Setubal J.C."/>
        </authorList>
    </citation>
    <scope>NUCLEOTIDE SEQUENCE [LARGE SCALE GENOMIC DNA]</scope>
    <source>
        <strain evidence="6">ZC4RG45</strain>
    </source>
</reference>
<dbReference type="FunFam" id="3.40.50.720:FF:000084">
    <property type="entry name" value="Short-chain dehydrogenase reductase"/>
    <property type="match status" value="1"/>
</dbReference>
<dbReference type="EMBL" id="QGUI02000201">
    <property type="protein sequence ID" value="MFO7193362.1"/>
    <property type="molecule type" value="Genomic_DNA"/>
</dbReference>
<dbReference type="PRINTS" id="PR00080">
    <property type="entry name" value="SDRFAMILY"/>
</dbReference>
<dbReference type="PRINTS" id="PR00081">
    <property type="entry name" value="GDHRDH"/>
</dbReference>
<proteinExistence type="inferred from homology"/>
<evidence type="ECO:0000256" key="2">
    <source>
        <dbReference type="ARBA" id="ARBA00022857"/>
    </source>
</evidence>
<comment type="caution">
    <text evidence="6">The sequence shown here is derived from an EMBL/GenBank/DDBJ whole genome shotgun (WGS) entry which is preliminary data.</text>
</comment>
<keyword evidence="3" id="KW-0560">Oxidoreductase</keyword>
<keyword evidence="2" id="KW-0521">NADP</keyword>
<name>A0ABD6FHF1_9PSEU</name>
<dbReference type="InterPro" id="IPR002347">
    <property type="entry name" value="SDR_fam"/>
</dbReference>
<evidence type="ECO:0000313" key="7">
    <source>
        <dbReference type="Proteomes" id="UP000249324"/>
    </source>
</evidence>
<dbReference type="Gene3D" id="3.40.50.720">
    <property type="entry name" value="NAD(P)-binding Rossmann-like Domain"/>
    <property type="match status" value="1"/>
</dbReference>
<evidence type="ECO:0000256" key="4">
    <source>
        <dbReference type="RuleBase" id="RU000363"/>
    </source>
</evidence>
<evidence type="ECO:0000256" key="1">
    <source>
        <dbReference type="ARBA" id="ARBA00006484"/>
    </source>
</evidence>
<feature type="region of interest" description="Disordered" evidence="5">
    <location>
        <begin position="201"/>
        <end position="222"/>
    </location>
</feature>